<dbReference type="InterPro" id="IPR039069">
    <property type="entry name" value="CE7"/>
</dbReference>
<proteinExistence type="predicted"/>
<gene>
    <name evidence="3" type="ORF">AAE021_11755</name>
</gene>
<name>A0ABZ2ZVK3_9MICC</name>
<dbReference type="InterPro" id="IPR008391">
    <property type="entry name" value="AXE1_dom"/>
</dbReference>
<dbReference type="Pfam" id="PF05448">
    <property type="entry name" value="AXE1"/>
    <property type="match status" value="1"/>
</dbReference>
<protein>
    <submittedName>
        <fullName evidence="3">Acetylxylan esterase</fullName>
    </submittedName>
</protein>
<accession>A0ABZ2ZVK3</accession>
<dbReference type="InterPro" id="IPR029058">
    <property type="entry name" value="AB_hydrolase_fold"/>
</dbReference>
<feature type="region of interest" description="Disordered" evidence="1">
    <location>
        <begin position="321"/>
        <end position="340"/>
    </location>
</feature>
<evidence type="ECO:0000256" key="1">
    <source>
        <dbReference type="SAM" id="MobiDB-lite"/>
    </source>
</evidence>
<evidence type="ECO:0000313" key="4">
    <source>
        <dbReference type="Proteomes" id="UP001448858"/>
    </source>
</evidence>
<evidence type="ECO:0000313" key="3">
    <source>
        <dbReference type="EMBL" id="WZP14859.1"/>
    </source>
</evidence>
<evidence type="ECO:0000259" key="2">
    <source>
        <dbReference type="Pfam" id="PF05448"/>
    </source>
</evidence>
<organism evidence="3 4">
    <name type="scientific">Arthrobacter citreus</name>
    <dbReference type="NCBI Taxonomy" id="1670"/>
    <lineage>
        <taxon>Bacteria</taxon>
        <taxon>Bacillati</taxon>
        <taxon>Actinomycetota</taxon>
        <taxon>Actinomycetes</taxon>
        <taxon>Micrococcales</taxon>
        <taxon>Micrococcaceae</taxon>
        <taxon>Arthrobacter</taxon>
    </lineage>
</organism>
<dbReference type="Gene3D" id="3.40.50.1820">
    <property type="entry name" value="alpha/beta hydrolase"/>
    <property type="match status" value="1"/>
</dbReference>
<dbReference type="EMBL" id="CP151657">
    <property type="protein sequence ID" value="WZP14859.1"/>
    <property type="molecule type" value="Genomic_DNA"/>
</dbReference>
<dbReference type="PANTHER" id="PTHR40111:SF1">
    <property type="entry name" value="CEPHALOSPORIN-C DEACETYLASE"/>
    <property type="match status" value="1"/>
</dbReference>
<reference evidence="3 4" key="1">
    <citation type="submission" date="2024-04" db="EMBL/GenBank/DDBJ databases">
        <title>Arthrobacter sp. from Plains bison fecal sample.</title>
        <authorList>
            <person name="Ruzzini A."/>
        </authorList>
    </citation>
    <scope>NUCLEOTIDE SEQUENCE [LARGE SCALE GENOMIC DNA]</scope>
    <source>
        <strain evidence="3 4">EINP1</strain>
    </source>
</reference>
<sequence length="340" mass="36411">MYFDLPADQLAAYTSSQIRPADFESFWEETLAEARSHPLNLTVTAEPTVLATVDVYDVQFNGWNGEPVRAWLRLPHGTSEPLPCVVEFVGYGGGRGEPQDNLLLASSGFAHLQMDTRGQGAGWSRGATADGAGSGGPQVPGLMTRGILDPHTYYYRRLFTDAVRAVQAARELDWVDPDRVALTGISQGGGVALATAALCPDVRAVVARVPFLCDFPRALQITDAYPYREIGAFLSIHRTEAARAQQTLQYFDGVNFAQQATVPAMITVGLMDATTPPSTVYAAYNAYAGPKQITAWPFNGHEGGGPEDDVAAIRFLRDMTAPDPSAAAGEPEVGQTAAAM</sequence>
<keyword evidence="4" id="KW-1185">Reference proteome</keyword>
<feature type="domain" description="Acetyl xylan esterase" evidence="2">
    <location>
        <begin position="2"/>
        <end position="317"/>
    </location>
</feature>
<dbReference type="Proteomes" id="UP001448858">
    <property type="component" value="Chromosome"/>
</dbReference>
<dbReference type="RefSeq" id="WP_342022515.1">
    <property type="nucleotide sequence ID" value="NZ_CP151657.1"/>
</dbReference>
<dbReference type="SUPFAM" id="SSF53474">
    <property type="entry name" value="alpha/beta-Hydrolases"/>
    <property type="match status" value="1"/>
</dbReference>
<dbReference type="PANTHER" id="PTHR40111">
    <property type="entry name" value="CEPHALOSPORIN-C DEACETYLASE"/>
    <property type="match status" value="1"/>
</dbReference>